<keyword evidence="4" id="KW-0238">DNA-binding</keyword>
<dbReference type="GO" id="GO:0003677">
    <property type="term" value="F:DNA binding"/>
    <property type="evidence" value="ECO:0007669"/>
    <property type="project" value="UniProtKB-KW"/>
</dbReference>
<dbReference type="EMBL" id="MBFT01000098">
    <property type="protein sequence ID" value="PVU97796.1"/>
    <property type="molecule type" value="Genomic_DNA"/>
</dbReference>
<evidence type="ECO:0000256" key="3">
    <source>
        <dbReference type="ARBA" id="ARBA00023015"/>
    </source>
</evidence>
<evidence type="ECO:0000259" key="7">
    <source>
        <dbReference type="Pfam" id="PF04082"/>
    </source>
</evidence>
<evidence type="ECO:0000256" key="1">
    <source>
        <dbReference type="ARBA" id="ARBA00022723"/>
    </source>
</evidence>
<dbReference type="InterPro" id="IPR007219">
    <property type="entry name" value="XnlR_reg_dom"/>
</dbReference>
<reference evidence="8 9" key="1">
    <citation type="journal article" date="2018" name="MBio">
        <title>Comparative Genomics Reveals the Core Gene Toolbox for the Fungus-Insect Symbiosis.</title>
        <authorList>
            <person name="Wang Y."/>
            <person name="Stata M."/>
            <person name="Wang W."/>
            <person name="Stajich J.E."/>
            <person name="White M.M."/>
            <person name="Moncalvo J.M."/>
        </authorList>
    </citation>
    <scope>NUCLEOTIDE SEQUENCE [LARGE SCALE GENOMIC DNA]</scope>
    <source>
        <strain evidence="8 9">AUS-77-4</strain>
    </source>
</reference>
<dbReference type="Proteomes" id="UP000245699">
    <property type="component" value="Unassembled WGS sequence"/>
</dbReference>
<keyword evidence="2" id="KW-0862">Zinc</keyword>
<keyword evidence="9" id="KW-1185">Reference proteome</keyword>
<name>A0A2T9YZS4_9FUNG</name>
<accession>A0A2T9YZS4</accession>
<dbReference type="Pfam" id="PF04082">
    <property type="entry name" value="Fungal_trans"/>
    <property type="match status" value="1"/>
</dbReference>
<dbReference type="OrthoDB" id="3266505at2759"/>
<dbReference type="CDD" id="cd12148">
    <property type="entry name" value="fungal_TF_MHR"/>
    <property type="match status" value="1"/>
</dbReference>
<evidence type="ECO:0000256" key="6">
    <source>
        <dbReference type="ARBA" id="ARBA00023242"/>
    </source>
</evidence>
<keyword evidence="1" id="KW-0479">Metal-binding</keyword>
<gene>
    <name evidence="8" type="ORF">BB559_001895</name>
</gene>
<dbReference type="PANTHER" id="PTHR31313:SF81">
    <property type="entry name" value="TY1 ENHANCER ACTIVATOR"/>
    <property type="match status" value="1"/>
</dbReference>
<dbReference type="PANTHER" id="PTHR31313">
    <property type="entry name" value="TY1 ENHANCER ACTIVATOR"/>
    <property type="match status" value="1"/>
</dbReference>
<evidence type="ECO:0000313" key="8">
    <source>
        <dbReference type="EMBL" id="PVU97796.1"/>
    </source>
</evidence>
<evidence type="ECO:0000256" key="2">
    <source>
        <dbReference type="ARBA" id="ARBA00022833"/>
    </source>
</evidence>
<feature type="domain" description="Xylanolytic transcriptional activator regulatory" evidence="7">
    <location>
        <begin position="222"/>
        <end position="400"/>
    </location>
</feature>
<keyword evidence="5" id="KW-0804">Transcription</keyword>
<sequence length="876" mass="101975">MNSVYQTFNLQQPGIQILFLFNKHILGCTNPLQSRELKRCLPKYNRNIHFNKDDGMDTRPWKKENLVHNKIKKRANYNPKSNKPTINYRLEKIISSPCRTLFITETDTKTIRVIIFDKVTKTENQTITDTQTVTNEISIGATDTITLTIPKRTTDTITERTTETVTESVSETDITNPPIICQEGGSEIPLPTNERLEKIIFGLPISFPTVMMPARIPELYHKMKNKQYPEFFYFSILALGNRLCNKILTEEDKNLESLYSEKSMELLKKETDIKNPLYLWTCVILLAQYGRVSNSMAHRTLLGLSSLSVRISKIYQLDLPRIVVRIKYTEEELEFRRRVFWSFYSFDRLNMSFAGSFPTIQDRDIVVNLPKNDFLWRYGGECKEDHPELMLWNNIANTINVDDHPKEKHKELVKTFILQGKINLFSRRRWITKIYNPHKDDTQLIILINSLNKYCENIVIPNSVNFRKIRETHEKYENTLRMTIDTESHILNYIFDQMHNSMKITLYQSELVKAKGRFIPQERIVSSKNIITECAEKQIDLLHNFNEVLPPNHSELAGSTLTLVSGIVCLNLMSINPSGTKFDVPLKLKLLTDEYKKMDTHSNIFVVYPIFLNRLSKLIGESHTENKKYNGIFENMKKFSIHQSDVNPWLVPKYSPYFSITCCFGNSFSTLKINEYLDINETIVSIINTTLNPKIKNIVTNTISDEEYQNLLLDIEDTTSHISTLSKMANTTESYKINYELYAKYSLLLEKTLPNSVNFYFFQRMVDKYSSKIVKDVLDNPINNKNNLGVSFNSYDIPILPKYPKIEKSYKINYEIYIKYSQLLEKSHPKSTENCFFKLMADSYLNKVIGDILENPVNTQNNSESSFKIPSTRQLS</sequence>
<organism evidence="8 9">
    <name type="scientific">Furculomyces boomerangus</name>
    <dbReference type="NCBI Taxonomy" id="61424"/>
    <lineage>
        <taxon>Eukaryota</taxon>
        <taxon>Fungi</taxon>
        <taxon>Fungi incertae sedis</taxon>
        <taxon>Zoopagomycota</taxon>
        <taxon>Kickxellomycotina</taxon>
        <taxon>Harpellomycetes</taxon>
        <taxon>Harpellales</taxon>
        <taxon>Harpellaceae</taxon>
        <taxon>Furculomyces</taxon>
    </lineage>
</organism>
<keyword evidence="6" id="KW-0539">Nucleus</keyword>
<proteinExistence type="predicted"/>
<dbReference type="InterPro" id="IPR051615">
    <property type="entry name" value="Transcr_Regulatory_Elem"/>
</dbReference>
<dbReference type="GO" id="GO:0008270">
    <property type="term" value="F:zinc ion binding"/>
    <property type="evidence" value="ECO:0007669"/>
    <property type="project" value="InterPro"/>
</dbReference>
<dbReference type="GO" id="GO:0006351">
    <property type="term" value="P:DNA-templated transcription"/>
    <property type="evidence" value="ECO:0007669"/>
    <property type="project" value="InterPro"/>
</dbReference>
<evidence type="ECO:0000256" key="4">
    <source>
        <dbReference type="ARBA" id="ARBA00023125"/>
    </source>
</evidence>
<keyword evidence="3" id="KW-0805">Transcription regulation</keyword>
<protein>
    <recommendedName>
        <fullName evidence="7">Xylanolytic transcriptional activator regulatory domain-containing protein</fullName>
    </recommendedName>
</protein>
<dbReference type="AlphaFoldDB" id="A0A2T9YZS4"/>
<comment type="caution">
    <text evidence="8">The sequence shown here is derived from an EMBL/GenBank/DDBJ whole genome shotgun (WGS) entry which is preliminary data.</text>
</comment>
<evidence type="ECO:0000256" key="5">
    <source>
        <dbReference type="ARBA" id="ARBA00023163"/>
    </source>
</evidence>
<evidence type="ECO:0000313" key="9">
    <source>
        <dbReference type="Proteomes" id="UP000245699"/>
    </source>
</evidence>